<evidence type="ECO:0000313" key="2">
    <source>
        <dbReference type="EMBL" id="WBP86005.1"/>
    </source>
</evidence>
<keyword evidence="3" id="KW-1185">Reference proteome</keyword>
<gene>
    <name evidence="2" type="ORF">O1G21_09225</name>
</gene>
<dbReference type="Proteomes" id="UP001212821">
    <property type="component" value="Chromosome"/>
</dbReference>
<evidence type="ECO:0000256" key="1">
    <source>
        <dbReference type="SAM" id="MobiDB-lite"/>
    </source>
</evidence>
<proteinExistence type="predicted"/>
<feature type="region of interest" description="Disordered" evidence="1">
    <location>
        <begin position="1"/>
        <end position="23"/>
    </location>
</feature>
<evidence type="ECO:0000313" key="3">
    <source>
        <dbReference type="Proteomes" id="UP001212821"/>
    </source>
</evidence>
<dbReference type="EMBL" id="CP115450">
    <property type="protein sequence ID" value="WBP86005.1"/>
    <property type="molecule type" value="Genomic_DNA"/>
</dbReference>
<dbReference type="RefSeq" id="WP_270142391.1">
    <property type="nucleotide sequence ID" value="NZ_CP115450.1"/>
</dbReference>
<organism evidence="2 3">
    <name type="scientific">Kitasatospora cathayae</name>
    <dbReference type="NCBI Taxonomy" id="3004092"/>
    <lineage>
        <taxon>Bacteria</taxon>
        <taxon>Bacillati</taxon>
        <taxon>Actinomycetota</taxon>
        <taxon>Actinomycetes</taxon>
        <taxon>Kitasatosporales</taxon>
        <taxon>Streptomycetaceae</taxon>
        <taxon>Kitasatospora</taxon>
    </lineage>
</organism>
<protein>
    <submittedName>
        <fullName evidence="2">Uncharacterized protein</fullName>
    </submittedName>
</protein>
<reference evidence="3" key="1">
    <citation type="submission" date="2022-12" db="EMBL/GenBank/DDBJ databases">
        <authorList>
            <person name="Mo P."/>
        </authorList>
    </citation>
    <scope>NUCLEOTIDE SEQUENCE [LARGE SCALE GENOMIC DNA]</scope>
    <source>
        <strain evidence="3">HUAS 3-15</strain>
    </source>
</reference>
<accession>A0ABY7Q001</accession>
<sequence length="309" mass="31756">MSPDTTPASPSSGGFSGSSSGDCSGSSSGAFEIPELFRGLFDDAAVFPPGNLPVVEAVPAHRAHRTAWYADAVGPFLCGAGRLGELAAAAEGTGPLRVGLVLPGGSAELGPALAAAAPFELAGVELATRDAAEAVAELDRLLPPDVPAAVELPRELLRGDGLDETLDVLVDSAYRAKFRTGGIVAEAFPGEDELAAFLTGCARRGLPYKCTAGLHNAVRHTDPQTGFEHHGFLNVLLAAQETDRAAAAEVLAERDGEVLAKAVRALSGHQVTVIRNSFTAFGTCSIAEPLDDLAALGLLSPSPLVQEDR</sequence>
<name>A0ABY7Q001_9ACTN</name>
<feature type="compositionally biased region" description="Low complexity" evidence="1">
    <location>
        <begin position="9"/>
        <end position="23"/>
    </location>
</feature>